<evidence type="ECO:0000256" key="6">
    <source>
        <dbReference type="ARBA" id="ARBA00023277"/>
    </source>
</evidence>
<dbReference type="Gene3D" id="3.40.50.1820">
    <property type="entry name" value="alpha/beta hydrolase"/>
    <property type="match status" value="1"/>
</dbReference>
<evidence type="ECO:0000256" key="5">
    <source>
        <dbReference type="ARBA" id="ARBA00022801"/>
    </source>
</evidence>
<dbReference type="GO" id="GO:0005576">
    <property type="term" value="C:extracellular region"/>
    <property type="evidence" value="ECO:0007669"/>
    <property type="project" value="UniProtKB-SubCell"/>
</dbReference>
<dbReference type="OrthoDB" id="9767239at2"/>
<dbReference type="GO" id="GO:0030600">
    <property type="term" value="F:feruloyl esterase activity"/>
    <property type="evidence" value="ECO:0007669"/>
    <property type="project" value="InterPro"/>
</dbReference>
<keyword evidence="4 8" id="KW-0732">Signal</keyword>
<evidence type="ECO:0008006" key="11">
    <source>
        <dbReference type="Google" id="ProtNLM"/>
    </source>
</evidence>
<keyword evidence="3" id="KW-0858">Xylan degradation</keyword>
<evidence type="ECO:0000313" key="9">
    <source>
        <dbReference type="EMBL" id="RSM81595.1"/>
    </source>
</evidence>
<dbReference type="Proteomes" id="UP000287547">
    <property type="component" value="Unassembled WGS sequence"/>
</dbReference>
<reference evidence="9 10" key="1">
    <citation type="submission" date="2018-05" db="EMBL/GenBank/DDBJ databases">
        <title>Evolution of GPA BGCs.</title>
        <authorList>
            <person name="Waglechner N."/>
            <person name="Wright G.D."/>
        </authorList>
    </citation>
    <scope>NUCLEOTIDE SEQUENCE [LARGE SCALE GENOMIC DNA]</scope>
    <source>
        <strain evidence="9 10">A82846</strain>
    </source>
</reference>
<evidence type="ECO:0000256" key="3">
    <source>
        <dbReference type="ARBA" id="ARBA00022651"/>
    </source>
</evidence>
<dbReference type="EMBL" id="QHKI01000025">
    <property type="protein sequence ID" value="RSM81595.1"/>
    <property type="molecule type" value="Genomic_DNA"/>
</dbReference>
<dbReference type="InterPro" id="IPR029058">
    <property type="entry name" value="AB_hydrolase_fold"/>
</dbReference>
<keyword evidence="5" id="KW-0378">Hydrolase</keyword>
<comment type="subcellular location">
    <subcellularLocation>
        <location evidence="1">Secreted</location>
    </subcellularLocation>
</comment>
<name>A0A428Z4S6_KIBAR</name>
<organism evidence="9 10">
    <name type="scientific">Kibdelosporangium aridum</name>
    <dbReference type="NCBI Taxonomy" id="2030"/>
    <lineage>
        <taxon>Bacteria</taxon>
        <taxon>Bacillati</taxon>
        <taxon>Actinomycetota</taxon>
        <taxon>Actinomycetes</taxon>
        <taxon>Pseudonocardiales</taxon>
        <taxon>Pseudonocardiaceae</taxon>
        <taxon>Kibdelosporangium</taxon>
    </lineage>
</organism>
<dbReference type="PANTHER" id="PTHR38050">
    <property type="match status" value="1"/>
</dbReference>
<gene>
    <name evidence="9" type="ORF">DMH04_27340</name>
</gene>
<proteinExistence type="predicted"/>
<keyword evidence="6" id="KW-0119">Carbohydrate metabolism</keyword>
<feature type="signal peptide" evidence="8">
    <location>
        <begin position="1"/>
        <end position="21"/>
    </location>
</feature>
<evidence type="ECO:0000256" key="7">
    <source>
        <dbReference type="ARBA" id="ARBA00023326"/>
    </source>
</evidence>
<dbReference type="SUPFAM" id="SSF53474">
    <property type="entry name" value="alpha/beta-Hydrolases"/>
    <property type="match status" value="1"/>
</dbReference>
<keyword evidence="2" id="KW-0964">Secreted</keyword>
<evidence type="ECO:0000256" key="1">
    <source>
        <dbReference type="ARBA" id="ARBA00004613"/>
    </source>
</evidence>
<protein>
    <recommendedName>
        <fullName evidence="11">Polyhydroxybutyrate depolymerase</fullName>
    </recommendedName>
</protein>
<dbReference type="InterPro" id="IPR043595">
    <property type="entry name" value="FaeB/C/D"/>
</dbReference>
<dbReference type="AlphaFoldDB" id="A0A428Z4S6"/>
<evidence type="ECO:0000313" key="10">
    <source>
        <dbReference type="Proteomes" id="UP000287547"/>
    </source>
</evidence>
<comment type="caution">
    <text evidence="9">The sequence shown here is derived from an EMBL/GenBank/DDBJ whole genome shotgun (WGS) entry which is preliminary data.</text>
</comment>
<dbReference type="GO" id="GO:0045493">
    <property type="term" value="P:xylan catabolic process"/>
    <property type="evidence" value="ECO:0007669"/>
    <property type="project" value="UniProtKB-KW"/>
</dbReference>
<keyword evidence="7" id="KW-0624">Polysaccharide degradation</keyword>
<evidence type="ECO:0000256" key="8">
    <source>
        <dbReference type="SAM" id="SignalP"/>
    </source>
</evidence>
<accession>A0A428Z4S6</accession>
<feature type="chain" id="PRO_5019313360" description="Polyhydroxybutyrate depolymerase" evidence="8">
    <location>
        <begin position="22"/>
        <end position="308"/>
    </location>
</feature>
<evidence type="ECO:0000256" key="2">
    <source>
        <dbReference type="ARBA" id="ARBA00022525"/>
    </source>
</evidence>
<dbReference type="PANTHER" id="PTHR38050:SF2">
    <property type="entry name" value="FERULOYL ESTERASE C-RELATED"/>
    <property type="match status" value="1"/>
</dbReference>
<evidence type="ECO:0000256" key="4">
    <source>
        <dbReference type="ARBA" id="ARBA00022729"/>
    </source>
</evidence>
<sequence>MSTLLIAVSAGVVFVPGAAQAAPAGCAVAPPTPPGNTATARITSGGIDRTYLLRVPADYRQGEPRPLILVYHGRGQTPKQMQSYTGLDTLPAITVYLQGTETGDDQLGWQGAPYSNPAVDDVQFTTDVLDQLESRLCVDTHRVYATGKSNGAGFVGVLGCRLSTRIAAIAPVAGAFYQLGDQCEPQRAVPVLDFHGTADSVIPYNGVASRNLPPIQTWLSQWAQRDGCTAGLDTFFTKDDVTGQRWCGSVVEHYRISGGGHTWPGALSTSGPGKTTHTVSATQLIWDFFTAHALPGLPAATPSPCTLA</sequence>